<evidence type="ECO:0000313" key="1">
    <source>
        <dbReference type="EMBL" id="CAE0444270.1"/>
    </source>
</evidence>
<organism evidence="1">
    <name type="scientific">Aplanochytrium stocchinoi</name>
    <dbReference type="NCBI Taxonomy" id="215587"/>
    <lineage>
        <taxon>Eukaryota</taxon>
        <taxon>Sar</taxon>
        <taxon>Stramenopiles</taxon>
        <taxon>Bigyra</taxon>
        <taxon>Labyrinthulomycetes</taxon>
        <taxon>Thraustochytrida</taxon>
        <taxon>Thraustochytriidae</taxon>
        <taxon>Aplanochytrium</taxon>
    </lineage>
</organism>
<reference evidence="1" key="1">
    <citation type="submission" date="2021-01" db="EMBL/GenBank/DDBJ databases">
        <authorList>
            <person name="Corre E."/>
            <person name="Pelletier E."/>
            <person name="Niang G."/>
            <person name="Scheremetjew M."/>
            <person name="Finn R."/>
            <person name="Kale V."/>
            <person name="Holt S."/>
            <person name="Cochrane G."/>
            <person name="Meng A."/>
            <person name="Brown T."/>
            <person name="Cohen L."/>
        </authorList>
    </citation>
    <scope>NUCLEOTIDE SEQUENCE</scope>
    <source>
        <strain evidence="1">GSBS06</strain>
    </source>
</reference>
<gene>
    <name evidence="1" type="ORF">ASTO00021_LOCUS14321</name>
</gene>
<dbReference type="EMBL" id="HBIN01018773">
    <property type="protein sequence ID" value="CAE0444270.1"/>
    <property type="molecule type" value="Transcribed_RNA"/>
</dbReference>
<sequence length="269" mass="31377">MGCFSFVFPGYIIKRNKAKVSSDSNTETPEESIEDRKIVSFRIVKENETGISGEDATKSNFEHVLEWRKTRYNHKSGLRLRSLLRDPEDVAASRVKYKEKTVDWINLHYSAYLSVRKNEYLLEKELMEAIIEQLNSTDAGWKVVMYEYKLHRWDGDLIFVKDETLEEPTILVVEAKVLTGAFHDKAKLEKVIKQAETYRELARGLFHGKCKVFSIAVLNIAVNGVNIFDTLYIPNQTLQYESKWLLEHIPDNWASDWSLEDLIEEGYWE</sequence>
<protein>
    <submittedName>
        <fullName evidence="1">Uncharacterized protein</fullName>
    </submittedName>
</protein>
<accession>A0A7S3PMK5</accession>
<proteinExistence type="predicted"/>
<name>A0A7S3PMK5_9STRA</name>
<dbReference type="AlphaFoldDB" id="A0A7S3PMK5"/>